<feature type="non-terminal residue" evidence="2">
    <location>
        <position position="1"/>
    </location>
</feature>
<reference evidence="2" key="1">
    <citation type="submission" date="2019-12" db="EMBL/GenBank/DDBJ databases">
        <authorList>
            <person name="Scholes J."/>
        </authorList>
    </citation>
    <scope>NUCLEOTIDE SEQUENCE</scope>
</reference>
<name>A0A9N7REG5_STRHE</name>
<feature type="region of interest" description="Disordered" evidence="1">
    <location>
        <begin position="1"/>
        <end position="47"/>
    </location>
</feature>
<keyword evidence="3" id="KW-1185">Reference proteome</keyword>
<dbReference type="PANTHER" id="PTHR33067:SF9">
    <property type="entry name" value="RNA-DIRECTED DNA POLYMERASE"/>
    <property type="match status" value="1"/>
</dbReference>
<feature type="non-terminal residue" evidence="2">
    <location>
        <position position="514"/>
    </location>
</feature>
<dbReference type="AlphaFoldDB" id="A0A9N7REG5"/>
<dbReference type="Gene3D" id="2.40.70.10">
    <property type="entry name" value="Acid Proteases"/>
    <property type="match status" value="1"/>
</dbReference>
<dbReference type="CDD" id="cd00303">
    <property type="entry name" value="retropepsin_like"/>
    <property type="match status" value="1"/>
</dbReference>
<organism evidence="2 3">
    <name type="scientific">Striga hermonthica</name>
    <name type="common">Purple witchweed</name>
    <name type="synonym">Buchnera hermonthica</name>
    <dbReference type="NCBI Taxonomy" id="68872"/>
    <lineage>
        <taxon>Eukaryota</taxon>
        <taxon>Viridiplantae</taxon>
        <taxon>Streptophyta</taxon>
        <taxon>Embryophyta</taxon>
        <taxon>Tracheophyta</taxon>
        <taxon>Spermatophyta</taxon>
        <taxon>Magnoliopsida</taxon>
        <taxon>eudicotyledons</taxon>
        <taxon>Gunneridae</taxon>
        <taxon>Pentapetalae</taxon>
        <taxon>asterids</taxon>
        <taxon>lamiids</taxon>
        <taxon>Lamiales</taxon>
        <taxon>Orobanchaceae</taxon>
        <taxon>Buchnereae</taxon>
        <taxon>Striga</taxon>
    </lineage>
</organism>
<evidence type="ECO:0000313" key="2">
    <source>
        <dbReference type="EMBL" id="CAA0824365.1"/>
    </source>
</evidence>
<dbReference type="Pfam" id="PF13650">
    <property type="entry name" value="Asp_protease_2"/>
    <property type="match status" value="1"/>
</dbReference>
<evidence type="ECO:0008006" key="4">
    <source>
        <dbReference type="Google" id="ProtNLM"/>
    </source>
</evidence>
<dbReference type="InterPro" id="IPR021109">
    <property type="entry name" value="Peptidase_aspartic_dom_sf"/>
</dbReference>
<dbReference type="Proteomes" id="UP001153555">
    <property type="component" value="Unassembled WGS sequence"/>
</dbReference>
<dbReference type="PANTHER" id="PTHR33067">
    <property type="entry name" value="RNA-DIRECTED DNA POLYMERASE-RELATED"/>
    <property type="match status" value="1"/>
</dbReference>
<evidence type="ECO:0000313" key="3">
    <source>
        <dbReference type="Proteomes" id="UP001153555"/>
    </source>
</evidence>
<feature type="compositionally biased region" description="Basic and acidic residues" evidence="1">
    <location>
        <begin position="33"/>
        <end position="47"/>
    </location>
</feature>
<proteinExistence type="predicted"/>
<dbReference type="EMBL" id="CACSLK010024742">
    <property type="protein sequence ID" value="CAA0824365.1"/>
    <property type="molecule type" value="Genomic_DNA"/>
</dbReference>
<dbReference type="OrthoDB" id="1436053at2759"/>
<protein>
    <recommendedName>
        <fullName evidence="4">Aspartic peptidase DDI1-type domain-containing protein</fullName>
    </recommendedName>
</protein>
<gene>
    <name evidence="2" type="ORF">SHERM_21316</name>
</gene>
<evidence type="ECO:0000256" key="1">
    <source>
        <dbReference type="SAM" id="MobiDB-lite"/>
    </source>
</evidence>
<sequence length="514" mass="57597">PEFQGYQPRPEFQGYQQGRGGFAPRQPIPPPPEPEKEVKGPTSDPRIDNLEKYYLQSLASTVSTLHETIKGVPSIQASLKCLETQMGQLGTSIGEMQRNNKKDRLPSQPEQAQAVMVLRSGKVVDNRVEMPNDVMVEDVDEKDDEEKLNVMTDSGKNKKVMIEEEPKEKTKLDSLDTLHKSATPYRPPVPYPSRLQDTKRNRQFKDLFDMLSKVNVNLSLLDVIKNVPAYVQFFKDLASKKRRFEDNEKVMISEVASTTIPRKECDPGGFVIKITLRNGKETNGMLDLGAEINLMPYSIFKQFELGDLKPTRMCLQLADRTLRYPKGVIEDILIRVGNLIVPADFVVLDVGEAPNTGNEHTILLGRPFMATTNTLINVKDGRVTLSALGETVTFTMSEAKTTPSFTESCSYVDVIEAEVHNLFHADVSCECGVPDGEEPEKLDPEEEGVVDLIEISKEPELWEISTELKPLPPHLKYVLLEENEKKPAIIYSGLSNEEEKLLVEVLVANKDALG</sequence>
<comment type="caution">
    <text evidence="2">The sequence shown here is derived from an EMBL/GenBank/DDBJ whole genome shotgun (WGS) entry which is preliminary data.</text>
</comment>
<accession>A0A9N7REG5</accession>